<dbReference type="Pfam" id="PF01957">
    <property type="entry name" value="NfeD"/>
    <property type="match status" value="1"/>
</dbReference>
<dbReference type="Gene3D" id="2.40.50.140">
    <property type="entry name" value="Nucleic acid-binding proteins"/>
    <property type="match status" value="1"/>
</dbReference>
<evidence type="ECO:0000259" key="6">
    <source>
        <dbReference type="Pfam" id="PF01957"/>
    </source>
</evidence>
<name>A0A378I7F8_9GAMM</name>
<proteinExistence type="predicted"/>
<evidence type="ECO:0000256" key="3">
    <source>
        <dbReference type="ARBA" id="ARBA00022989"/>
    </source>
</evidence>
<gene>
    <name evidence="8" type="primary">ybbJ</name>
    <name evidence="7" type="ORF">Lbir_2745</name>
    <name evidence="8" type="ORF">NCTC12437_00917</name>
</gene>
<accession>A0A378I7F8</accession>
<dbReference type="STRING" id="28083.Lbir_2745"/>
<comment type="subcellular location">
    <subcellularLocation>
        <location evidence="1">Membrane</location>
        <topology evidence="1">Multi-pass membrane protein</topology>
    </subcellularLocation>
</comment>
<organism evidence="8 10">
    <name type="scientific">Legionella birminghamensis</name>
    <dbReference type="NCBI Taxonomy" id="28083"/>
    <lineage>
        <taxon>Bacteria</taxon>
        <taxon>Pseudomonadati</taxon>
        <taxon>Pseudomonadota</taxon>
        <taxon>Gammaproteobacteria</taxon>
        <taxon>Legionellales</taxon>
        <taxon>Legionellaceae</taxon>
        <taxon>Legionella</taxon>
    </lineage>
</organism>
<dbReference type="InterPro" id="IPR052165">
    <property type="entry name" value="Membrane_assoc_protease"/>
</dbReference>
<evidence type="ECO:0000256" key="2">
    <source>
        <dbReference type="ARBA" id="ARBA00022692"/>
    </source>
</evidence>
<feature type="domain" description="NfeD-like C-terminal" evidence="6">
    <location>
        <begin position="88"/>
        <end position="139"/>
    </location>
</feature>
<reference evidence="7 9" key="1">
    <citation type="submission" date="2015-11" db="EMBL/GenBank/DDBJ databases">
        <title>Genomic analysis of 38 Legionella species identifies large and diverse effector repertoires.</title>
        <authorList>
            <person name="Burstein D."/>
            <person name="Amaro F."/>
            <person name="Zusman T."/>
            <person name="Lifshitz Z."/>
            <person name="Cohen O."/>
            <person name="Gilbert J.A."/>
            <person name="Pupko T."/>
            <person name="Shuman H.A."/>
            <person name="Segal G."/>
        </authorList>
    </citation>
    <scope>NUCLEOTIDE SEQUENCE [LARGE SCALE GENOMIC DNA]</scope>
    <source>
        <strain evidence="7 9">CDC#1407-AL-14</strain>
    </source>
</reference>
<evidence type="ECO:0000313" key="10">
    <source>
        <dbReference type="Proteomes" id="UP000255066"/>
    </source>
</evidence>
<dbReference type="EMBL" id="LNXT01000048">
    <property type="protein sequence ID" value="KTC68143.1"/>
    <property type="molecule type" value="Genomic_DNA"/>
</dbReference>
<keyword evidence="4 5" id="KW-0472">Membrane</keyword>
<evidence type="ECO:0000256" key="5">
    <source>
        <dbReference type="SAM" id="Phobius"/>
    </source>
</evidence>
<evidence type="ECO:0000313" key="8">
    <source>
        <dbReference type="EMBL" id="STX31147.1"/>
    </source>
</evidence>
<reference evidence="8 10" key="2">
    <citation type="submission" date="2018-06" db="EMBL/GenBank/DDBJ databases">
        <authorList>
            <consortium name="Pathogen Informatics"/>
            <person name="Doyle S."/>
        </authorList>
    </citation>
    <scope>NUCLEOTIDE SEQUENCE [LARGE SCALE GENOMIC DNA]</scope>
    <source>
        <strain evidence="8 10">NCTC12437</strain>
    </source>
</reference>
<dbReference type="EMBL" id="UGNW01000001">
    <property type="protein sequence ID" value="STX31147.1"/>
    <property type="molecule type" value="Genomic_DNA"/>
</dbReference>
<feature type="transmembrane region" description="Helical" evidence="5">
    <location>
        <begin position="53"/>
        <end position="71"/>
    </location>
</feature>
<evidence type="ECO:0000313" key="9">
    <source>
        <dbReference type="Proteomes" id="UP000054735"/>
    </source>
</evidence>
<dbReference type="AlphaFoldDB" id="A0A378I7F8"/>
<dbReference type="RefSeq" id="WP_058524733.1">
    <property type="nucleotide sequence ID" value="NZ_CAAAHV010000004.1"/>
</dbReference>
<protein>
    <submittedName>
        <fullName evidence="7 8">inner membrane protein YbbJ</fullName>
    </submittedName>
</protein>
<dbReference type="Proteomes" id="UP000054735">
    <property type="component" value="Unassembled WGS sequence"/>
</dbReference>
<evidence type="ECO:0000256" key="4">
    <source>
        <dbReference type="ARBA" id="ARBA00023136"/>
    </source>
</evidence>
<dbReference type="PANTHER" id="PTHR33507:SF3">
    <property type="entry name" value="INNER MEMBRANE PROTEIN YBBJ"/>
    <property type="match status" value="1"/>
</dbReference>
<dbReference type="GO" id="GO:0005886">
    <property type="term" value="C:plasma membrane"/>
    <property type="evidence" value="ECO:0007669"/>
    <property type="project" value="TreeGrafter"/>
</dbReference>
<dbReference type="PANTHER" id="PTHR33507">
    <property type="entry name" value="INNER MEMBRANE PROTEIN YBBJ"/>
    <property type="match status" value="1"/>
</dbReference>
<keyword evidence="3 5" id="KW-1133">Transmembrane helix</keyword>
<keyword evidence="9" id="KW-1185">Reference proteome</keyword>
<sequence>MSGLVYWHWLALALILMIAETLGAAGLLIALGMAATLTGLITLMAFLHWQWQLIWFSILCIVFTIGWWKVLRYRTRVSPPPLMNRPLDALIGRTALLSQAIENGRGKIYLNDAYWFVTGPELPVGTRVKILGVQDNTVLLVEPLDELLIKPNPGGDLR</sequence>
<dbReference type="OrthoDB" id="9810336at2"/>
<dbReference type="InterPro" id="IPR012340">
    <property type="entry name" value="NA-bd_OB-fold"/>
</dbReference>
<dbReference type="Proteomes" id="UP000255066">
    <property type="component" value="Unassembled WGS sequence"/>
</dbReference>
<keyword evidence="2 5" id="KW-0812">Transmembrane</keyword>
<evidence type="ECO:0000313" key="7">
    <source>
        <dbReference type="EMBL" id="KTC68143.1"/>
    </source>
</evidence>
<dbReference type="InterPro" id="IPR002810">
    <property type="entry name" value="NfeD-like_C"/>
</dbReference>
<evidence type="ECO:0000256" key="1">
    <source>
        <dbReference type="ARBA" id="ARBA00004141"/>
    </source>
</evidence>